<proteinExistence type="predicted"/>
<keyword evidence="1" id="KW-0614">Plasmid</keyword>
<dbReference type="Proteomes" id="UP000267249">
    <property type="component" value="Plasmid p11801_3"/>
</dbReference>
<dbReference type="EMBL" id="CP143530">
    <property type="protein sequence ID" value="WVS92256.1"/>
    <property type="molecule type" value="Genomic_DNA"/>
</dbReference>
<gene>
    <name evidence="1" type="ORF">DOP62_14290</name>
</gene>
<sequence length="48" mass="5954">MMSDEQRDRQTAALARRFEEQERQQQRAWPEYPTEGWEVELLKSRSWI</sequence>
<accession>A0ACD5A3F4</accession>
<organism evidence="1 2">
    <name type="scientific">Synechococcus elongatus PCC 11801</name>
    <dbReference type="NCBI Taxonomy" id="2219813"/>
    <lineage>
        <taxon>Bacteria</taxon>
        <taxon>Bacillati</taxon>
        <taxon>Cyanobacteriota</taxon>
        <taxon>Cyanophyceae</taxon>
        <taxon>Synechococcales</taxon>
        <taxon>Synechococcaceae</taxon>
        <taxon>Synechococcus</taxon>
    </lineage>
</organism>
<name>A0ACD5A3F4_SYNEL</name>
<protein>
    <submittedName>
        <fullName evidence="1">Uncharacterized protein</fullName>
    </submittedName>
</protein>
<geneLocation type="plasmid" evidence="1 2">
    <name>p11801_3</name>
</geneLocation>
<reference evidence="1" key="1">
    <citation type="submission" date="2024-01" db="EMBL/GenBank/DDBJ databases">
        <title>De novo genome assembly and pan-genome analysis of the fast-growing Indian isolates of Synechococcus elongatus: Potential chassis for bioproduction.</title>
        <authorList>
            <person name="Jain V.S."/>
            <person name="Schubert M.G."/>
            <person name="Pritam P."/>
            <person name="Sarnaik A.P."/>
            <person name="Jaiswal D."/>
            <person name="Church G.M."/>
            <person name="Wangikar P."/>
        </authorList>
    </citation>
    <scope>NUCLEOTIDE SEQUENCE</scope>
    <source>
        <strain evidence="1">PCC 11801</strain>
    </source>
</reference>
<evidence type="ECO:0000313" key="1">
    <source>
        <dbReference type="EMBL" id="WVS92256.1"/>
    </source>
</evidence>
<evidence type="ECO:0000313" key="2">
    <source>
        <dbReference type="Proteomes" id="UP000267249"/>
    </source>
</evidence>